<evidence type="ECO:0000313" key="2">
    <source>
        <dbReference type="Proteomes" id="UP000589520"/>
    </source>
</evidence>
<name>A0A7Y9PFC2_9BACT</name>
<protein>
    <submittedName>
        <fullName evidence="1">Uncharacterized protein</fullName>
    </submittedName>
</protein>
<comment type="caution">
    <text evidence="1">The sequence shown here is derived from an EMBL/GenBank/DDBJ whole genome shotgun (WGS) entry which is preliminary data.</text>
</comment>
<dbReference type="EMBL" id="JACCCW010000001">
    <property type="protein sequence ID" value="NYF78138.1"/>
    <property type="molecule type" value="Genomic_DNA"/>
</dbReference>
<gene>
    <name evidence="1" type="ORF">HDF17_000425</name>
</gene>
<dbReference type="AlphaFoldDB" id="A0A7Y9PFC2"/>
<keyword evidence="2" id="KW-1185">Reference proteome</keyword>
<accession>A0A7Y9PFC2</accession>
<dbReference type="Proteomes" id="UP000589520">
    <property type="component" value="Unassembled WGS sequence"/>
</dbReference>
<proteinExistence type="predicted"/>
<sequence length="88" mass="10132">MARSESYQCDVCGNQKNDSELWWMAWVDCFEGISPNEDQPLIKLTRWQPRQAHEEGVKHLCGARCAGTLLDRWMSGQHENPDAHCESL</sequence>
<reference evidence="1 2" key="1">
    <citation type="submission" date="2020-07" db="EMBL/GenBank/DDBJ databases">
        <title>Genomic Encyclopedia of Type Strains, Phase IV (KMG-V): Genome sequencing to study the core and pangenomes of soil and plant-associated prokaryotes.</title>
        <authorList>
            <person name="Whitman W."/>
        </authorList>
    </citation>
    <scope>NUCLEOTIDE SEQUENCE [LARGE SCALE GENOMIC DNA]</scope>
    <source>
        <strain evidence="1 2">X4EP2</strain>
    </source>
</reference>
<evidence type="ECO:0000313" key="1">
    <source>
        <dbReference type="EMBL" id="NYF78138.1"/>
    </source>
</evidence>
<dbReference type="RefSeq" id="WP_179487316.1">
    <property type="nucleotide sequence ID" value="NZ_JACCCW010000001.1"/>
</dbReference>
<organism evidence="1 2">
    <name type="scientific">Granulicella arctica</name>
    <dbReference type="NCBI Taxonomy" id="940613"/>
    <lineage>
        <taxon>Bacteria</taxon>
        <taxon>Pseudomonadati</taxon>
        <taxon>Acidobacteriota</taxon>
        <taxon>Terriglobia</taxon>
        <taxon>Terriglobales</taxon>
        <taxon>Acidobacteriaceae</taxon>
        <taxon>Granulicella</taxon>
    </lineage>
</organism>